<dbReference type="InterPro" id="IPR006426">
    <property type="entry name" value="Asn_synth_AEB"/>
</dbReference>
<dbReference type="AlphaFoldDB" id="A0A2Z2HRZ4"/>
<evidence type="ECO:0000259" key="8">
    <source>
        <dbReference type="PROSITE" id="PS51278"/>
    </source>
</evidence>
<sequence>MSGICGVFDRADGSVMGDDVATVHAELSHRGPDGDGLWRADRVGLGHHQLETTPQARFDDQPIVTDDLVVTADARLDNREALLAALAVAAPYERVPDSQLVSAAYRRWGPQCVEHLLGSFAFAIWDRRANRLFCARDRIGVKPLYYHAGDDAFAFASEPGSLLTLEAVPDGIDDRRIGDFLTGRLEDERVSFYESIERLPPAHAIIVTATDADRWQYWDLDPTRTITLASDAAYEREFRRLLEQAVRCRLRAPSRDGAAGSRNTRVETPRQGGVGTELSGGLDSSSITVLARDLLPDDVSLPTFSNVFEDAPSSDEREFIDPIADRNGIVPEYVFLDERGVLTDRERVFGGLDVPPHNTLHFGEWTLLNRASDAGVSVLLNGAVGDSATNYGLGLLPQWFRTGRWRALARELTAMSEVLRTSRPQAFRDHVLTPLVPPPAKRQYRRLRGEPILEAAANPTLADSFVDRVDLRKRYRRLDSTSVRSQTTDRLRQYRSLRSGRHAANLEVRDHLCSAVGIEPRYPFTDARLLEFSLAIPPTQQFSDGYTRSIVRRSLDDLLPAVVQWRPWKTMLNEGFWNALAREDDALQTLIADPAPVDDYVDPDALARAYDRFDADPTSTDARALWRALSLSTWLECQPARPSTATTGTLEPVNNSE</sequence>
<proteinExistence type="inferred from homology"/>
<dbReference type="Pfam" id="PF13537">
    <property type="entry name" value="GATase_7"/>
    <property type="match status" value="1"/>
</dbReference>
<dbReference type="GO" id="GO:0005524">
    <property type="term" value="F:ATP binding"/>
    <property type="evidence" value="ECO:0007669"/>
    <property type="project" value="UniProtKB-KW"/>
</dbReference>
<dbReference type="InterPro" id="IPR029055">
    <property type="entry name" value="Ntn_hydrolases_N"/>
</dbReference>
<dbReference type="Gene3D" id="3.40.50.620">
    <property type="entry name" value="HUPs"/>
    <property type="match status" value="2"/>
</dbReference>
<evidence type="ECO:0000313" key="10">
    <source>
        <dbReference type="Proteomes" id="UP000250088"/>
    </source>
</evidence>
<protein>
    <recommendedName>
        <fullName evidence="5">Putative asparagine synthetase [glutamine-hydrolyzing]</fullName>
        <ecNumber evidence="5">6.3.5.4</ecNumber>
    </recommendedName>
</protein>
<dbReference type="PANTHER" id="PTHR43284:SF1">
    <property type="entry name" value="ASPARAGINE SYNTHETASE"/>
    <property type="match status" value="1"/>
</dbReference>
<dbReference type="CDD" id="cd00712">
    <property type="entry name" value="AsnB"/>
    <property type="match status" value="1"/>
</dbReference>
<keyword evidence="4" id="KW-0315">Glutamine amidotransferase</keyword>
<comment type="similarity">
    <text evidence="1">Belongs to the asparagine synthetase family.</text>
</comment>
<dbReference type="SUPFAM" id="SSF56235">
    <property type="entry name" value="N-terminal nucleophile aminohydrolases (Ntn hydrolases)"/>
    <property type="match status" value="1"/>
</dbReference>
<dbReference type="OrthoDB" id="8692at2157"/>
<feature type="region of interest" description="Disordered" evidence="7">
    <location>
        <begin position="253"/>
        <end position="279"/>
    </location>
</feature>
<dbReference type="InterPro" id="IPR001962">
    <property type="entry name" value="Asn_synthase"/>
</dbReference>
<feature type="domain" description="Glutamine amidotransferase type-2" evidence="8">
    <location>
        <begin position="5"/>
        <end position="210"/>
    </location>
</feature>
<keyword evidence="3 5" id="KW-0067">ATP-binding</keyword>
<dbReference type="GeneID" id="32894338"/>
<dbReference type="InterPro" id="IPR033738">
    <property type="entry name" value="AsnB_N"/>
</dbReference>
<evidence type="ECO:0000256" key="1">
    <source>
        <dbReference type="ARBA" id="ARBA00005752"/>
    </source>
</evidence>
<feature type="binding site" evidence="6">
    <location>
        <position position="97"/>
    </location>
    <ligand>
        <name>L-glutamine</name>
        <dbReference type="ChEBI" id="CHEBI:58359"/>
    </ligand>
</feature>
<dbReference type="SUPFAM" id="SSF52402">
    <property type="entry name" value="Adenine nucleotide alpha hydrolases-like"/>
    <property type="match status" value="1"/>
</dbReference>
<comment type="catalytic activity">
    <reaction evidence="5">
        <text>L-aspartate + L-glutamine + ATP + H2O = L-asparagine + L-glutamate + AMP + diphosphate + H(+)</text>
        <dbReference type="Rhea" id="RHEA:12228"/>
        <dbReference type="ChEBI" id="CHEBI:15377"/>
        <dbReference type="ChEBI" id="CHEBI:15378"/>
        <dbReference type="ChEBI" id="CHEBI:29985"/>
        <dbReference type="ChEBI" id="CHEBI:29991"/>
        <dbReference type="ChEBI" id="CHEBI:30616"/>
        <dbReference type="ChEBI" id="CHEBI:33019"/>
        <dbReference type="ChEBI" id="CHEBI:58048"/>
        <dbReference type="ChEBI" id="CHEBI:58359"/>
        <dbReference type="ChEBI" id="CHEBI:456215"/>
        <dbReference type="EC" id="6.3.5.4"/>
    </reaction>
</comment>
<keyword evidence="2 5" id="KW-0547">Nucleotide-binding</keyword>
<dbReference type="PIRSF" id="PIRSF001589">
    <property type="entry name" value="Asn_synthetase_glu-h"/>
    <property type="match status" value="1"/>
</dbReference>
<gene>
    <name evidence="9" type="ORF">B1756_09620</name>
</gene>
<dbReference type="PANTHER" id="PTHR43284">
    <property type="entry name" value="ASPARAGINE SYNTHETASE (GLUTAMINE-HYDROLYZING)"/>
    <property type="match status" value="1"/>
</dbReference>
<evidence type="ECO:0000256" key="5">
    <source>
        <dbReference type="PIRNR" id="PIRNR001589"/>
    </source>
</evidence>
<evidence type="ECO:0000256" key="2">
    <source>
        <dbReference type="ARBA" id="ARBA00022741"/>
    </source>
</evidence>
<accession>A0A2Z2HRZ4</accession>
<dbReference type="GO" id="GO:0006529">
    <property type="term" value="P:asparagine biosynthetic process"/>
    <property type="evidence" value="ECO:0007669"/>
    <property type="project" value="InterPro"/>
</dbReference>
<dbReference type="GO" id="GO:0004066">
    <property type="term" value="F:asparagine synthase (glutamine-hydrolyzing) activity"/>
    <property type="evidence" value="ECO:0007669"/>
    <property type="project" value="UniProtKB-EC"/>
</dbReference>
<dbReference type="EMBL" id="CP019893">
    <property type="protein sequence ID" value="ARS89961.1"/>
    <property type="molecule type" value="Genomic_DNA"/>
</dbReference>
<organism evidence="9 10">
    <name type="scientific">Natrarchaeobaculum aegyptiacum</name>
    <dbReference type="NCBI Taxonomy" id="745377"/>
    <lineage>
        <taxon>Archaea</taxon>
        <taxon>Methanobacteriati</taxon>
        <taxon>Methanobacteriota</taxon>
        <taxon>Stenosarchaea group</taxon>
        <taxon>Halobacteria</taxon>
        <taxon>Halobacteriales</taxon>
        <taxon>Natrialbaceae</taxon>
        <taxon>Natrarchaeobaculum</taxon>
    </lineage>
</organism>
<name>A0A2Z2HRZ4_9EURY</name>
<evidence type="ECO:0000256" key="3">
    <source>
        <dbReference type="ARBA" id="ARBA00022840"/>
    </source>
</evidence>
<dbReference type="InterPro" id="IPR051786">
    <property type="entry name" value="ASN_synthetase/amidase"/>
</dbReference>
<evidence type="ECO:0000313" key="9">
    <source>
        <dbReference type="EMBL" id="ARS89961.1"/>
    </source>
</evidence>
<dbReference type="EC" id="6.3.5.4" evidence="5"/>
<reference evidence="10" key="1">
    <citation type="submission" date="2017-02" db="EMBL/GenBank/DDBJ databases">
        <title>Natronthermophilus aegyptiacus gen. nov.,sp. nov., an aerobic, extremely halophilic alkalithermophilic archaeon isolated from the athalassohaline Wadi An Natrun, Egypt.</title>
        <authorList>
            <person name="Zhao B."/>
        </authorList>
    </citation>
    <scope>NUCLEOTIDE SEQUENCE [LARGE SCALE GENOMIC DNA]</scope>
    <source>
        <strain evidence="10">JW/NM-HA 15</strain>
    </source>
</reference>
<dbReference type="Pfam" id="PF00733">
    <property type="entry name" value="Asn_synthase"/>
    <property type="match status" value="1"/>
</dbReference>
<dbReference type="PROSITE" id="PS51278">
    <property type="entry name" value="GATASE_TYPE_2"/>
    <property type="match status" value="1"/>
</dbReference>
<dbReference type="KEGG" id="naj:B1756_09620"/>
<dbReference type="RefSeq" id="WP_086888340.1">
    <property type="nucleotide sequence ID" value="NZ_CP019893.1"/>
</dbReference>
<dbReference type="Proteomes" id="UP000250088">
    <property type="component" value="Chromosome"/>
</dbReference>
<evidence type="ECO:0000256" key="7">
    <source>
        <dbReference type="SAM" id="MobiDB-lite"/>
    </source>
</evidence>
<dbReference type="Gene3D" id="3.60.20.10">
    <property type="entry name" value="Glutamine Phosphoribosylpyrophosphate, subunit 1, domain 1"/>
    <property type="match status" value="1"/>
</dbReference>
<keyword evidence="10" id="KW-1185">Reference proteome</keyword>
<dbReference type="InterPro" id="IPR014729">
    <property type="entry name" value="Rossmann-like_a/b/a_fold"/>
</dbReference>
<dbReference type="InterPro" id="IPR017932">
    <property type="entry name" value="GATase_2_dom"/>
</dbReference>
<evidence type="ECO:0000256" key="6">
    <source>
        <dbReference type="PIRSR" id="PIRSR001589-2"/>
    </source>
</evidence>
<evidence type="ECO:0000256" key="4">
    <source>
        <dbReference type="ARBA" id="ARBA00022962"/>
    </source>
</evidence>